<evidence type="ECO:0000256" key="12">
    <source>
        <dbReference type="ARBA" id="ARBA00023014"/>
    </source>
</evidence>
<evidence type="ECO:0000256" key="6">
    <source>
        <dbReference type="ARBA" id="ARBA00022723"/>
    </source>
</evidence>
<keyword evidence="4" id="KW-0004">4Fe-4S</keyword>
<evidence type="ECO:0000256" key="1">
    <source>
        <dbReference type="ARBA" id="ARBA00001942"/>
    </source>
</evidence>
<keyword evidence="5" id="KW-0500">Molybdenum</keyword>
<comment type="similarity">
    <text evidence="3">Belongs to the prokaryotic molybdopterin-containing oxidoreductase family. NasA/NapA/NarB subfamily.</text>
</comment>
<evidence type="ECO:0000256" key="13">
    <source>
        <dbReference type="ARBA" id="ARBA00023063"/>
    </source>
</evidence>
<keyword evidence="8" id="KW-0574">Periplasm</keyword>
<dbReference type="FunFam" id="2.40.40.20:FF:000005">
    <property type="entry name" value="Periplasmic nitrate reductase"/>
    <property type="match status" value="1"/>
</dbReference>
<evidence type="ECO:0000256" key="11">
    <source>
        <dbReference type="ARBA" id="ARBA00023004"/>
    </source>
</evidence>
<dbReference type="GO" id="GO:0030151">
    <property type="term" value="F:molybdenum ion binding"/>
    <property type="evidence" value="ECO:0007669"/>
    <property type="project" value="TreeGrafter"/>
</dbReference>
<dbReference type="PANTHER" id="PTHR43105:SF11">
    <property type="entry name" value="PERIPLASMIC NITRATE REDUCTASE"/>
    <property type="match status" value="1"/>
</dbReference>
<feature type="domain" description="Molybdopterin oxidoreductase" evidence="17">
    <location>
        <begin position="3"/>
        <end position="102"/>
    </location>
</feature>
<dbReference type="SUPFAM" id="SSF50692">
    <property type="entry name" value="ADC-like"/>
    <property type="match status" value="1"/>
</dbReference>
<organism evidence="19 20">
    <name type="scientific">Candidatus Entotheonella gemina</name>
    <dbReference type="NCBI Taxonomy" id="1429439"/>
    <lineage>
        <taxon>Bacteria</taxon>
        <taxon>Pseudomonadati</taxon>
        <taxon>Nitrospinota/Tectimicrobiota group</taxon>
        <taxon>Candidatus Tectimicrobiota</taxon>
        <taxon>Candidatus Entotheonellia</taxon>
        <taxon>Candidatus Entotheonellales</taxon>
        <taxon>Candidatus Entotheonellaceae</taxon>
        <taxon>Candidatus Entotheonella</taxon>
    </lineage>
</organism>
<dbReference type="Gene3D" id="2.40.40.20">
    <property type="match status" value="1"/>
</dbReference>
<dbReference type="GO" id="GO:0051539">
    <property type="term" value="F:4 iron, 4 sulfur cluster binding"/>
    <property type="evidence" value="ECO:0007669"/>
    <property type="project" value="UniProtKB-KW"/>
</dbReference>
<dbReference type="InterPro" id="IPR009010">
    <property type="entry name" value="Asp_de-COase-like_dom_sf"/>
</dbReference>
<evidence type="ECO:0000259" key="18">
    <source>
        <dbReference type="Pfam" id="PF01568"/>
    </source>
</evidence>
<protein>
    <recommendedName>
        <fullName evidence="16">nitrate reductase (cytochrome)</fullName>
        <ecNumber evidence="16">1.9.6.1</ecNumber>
    </recommendedName>
</protein>
<comment type="caution">
    <text evidence="19">The sequence shown here is derived from an EMBL/GenBank/DDBJ whole genome shotgun (WGS) entry which is preliminary data.</text>
</comment>
<evidence type="ECO:0000256" key="15">
    <source>
        <dbReference type="ARBA" id="ARBA00055000"/>
    </source>
</evidence>
<dbReference type="HOGENOM" id="CLU_048576_0_0_7"/>
<evidence type="ECO:0000256" key="7">
    <source>
        <dbReference type="ARBA" id="ARBA00022729"/>
    </source>
</evidence>
<dbReference type="Pfam" id="PF00384">
    <property type="entry name" value="Molybdopterin"/>
    <property type="match status" value="1"/>
</dbReference>
<dbReference type="Proteomes" id="UP000019140">
    <property type="component" value="Unassembled WGS sequence"/>
</dbReference>
<comment type="function">
    <text evidence="15">Catalytic subunit of the periplasmic nitrate reductase complex NapAB. Receives electrons from NapB and catalyzes the reduction of nitrate to nitrite.</text>
</comment>
<dbReference type="GO" id="GO:0009325">
    <property type="term" value="C:nitrate reductase complex"/>
    <property type="evidence" value="ECO:0007669"/>
    <property type="project" value="TreeGrafter"/>
</dbReference>
<evidence type="ECO:0000256" key="10">
    <source>
        <dbReference type="ARBA" id="ARBA00023002"/>
    </source>
</evidence>
<dbReference type="PATRIC" id="fig|1429439.4.peg.3884"/>
<evidence type="ECO:0000256" key="9">
    <source>
        <dbReference type="ARBA" id="ARBA00022982"/>
    </source>
</evidence>
<evidence type="ECO:0000313" key="19">
    <source>
        <dbReference type="EMBL" id="ETX05442.1"/>
    </source>
</evidence>
<gene>
    <name evidence="19" type="ORF">ETSY2_22825</name>
</gene>
<evidence type="ECO:0000256" key="5">
    <source>
        <dbReference type="ARBA" id="ARBA00022505"/>
    </source>
</evidence>
<keyword evidence="9" id="KW-0813">Transport</keyword>
<evidence type="ECO:0000313" key="20">
    <source>
        <dbReference type="Proteomes" id="UP000019140"/>
    </source>
</evidence>
<dbReference type="CDD" id="cd02791">
    <property type="entry name" value="MopB_CT_Nitrate-R-NapA-like"/>
    <property type="match status" value="1"/>
</dbReference>
<dbReference type="InterPro" id="IPR006656">
    <property type="entry name" value="Mopterin_OxRdtase"/>
</dbReference>
<dbReference type="GO" id="GO:0042128">
    <property type="term" value="P:nitrate assimilation"/>
    <property type="evidence" value="ECO:0007669"/>
    <property type="project" value="UniProtKB-KW"/>
</dbReference>
<evidence type="ECO:0000256" key="3">
    <source>
        <dbReference type="ARBA" id="ARBA00008747"/>
    </source>
</evidence>
<dbReference type="GO" id="GO:0016020">
    <property type="term" value="C:membrane"/>
    <property type="evidence" value="ECO:0007669"/>
    <property type="project" value="TreeGrafter"/>
</dbReference>
<feature type="domain" description="Molybdopterin dinucleotide-binding" evidence="18">
    <location>
        <begin position="211"/>
        <end position="319"/>
    </location>
</feature>
<name>W4M737_9BACT</name>
<keyword evidence="7" id="KW-0732">Signal</keyword>
<dbReference type="PANTHER" id="PTHR43105">
    <property type="entry name" value="RESPIRATORY NITRATE REDUCTASE"/>
    <property type="match status" value="1"/>
</dbReference>
<comment type="cofactor">
    <cofactor evidence="2">
        <name>[4Fe-4S] cluster</name>
        <dbReference type="ChEBI" id="CHEBI:49883"/>
    </cofactor>
</comment>
<dbReference type="Gene3D" id="3.40.50.740">
    <property type="match status" value="1"/>
</dbReference>
<evidence type="ECO:0000256" key="16">
    <source>
        <dbReference type="ARBA" id="ARBA00067026"/>
    </source>
</evidence>
<evidence type="ECO:0000259" key="17">
    <source>
        <dbReference type="Pfam" id="PF00384"/>
    </source>
</evidence>
<keyword evidence="11" id="KW-0408">Iron</keyword>
<reference evidence="19 20" key="1">
    <citation type="journal article" date="2014" name="Nature">
        <title>An environmental bacterial taxon with a large and distinct metabolic repertoire.</title>
        <authorList>
            <person name="Wilson M.C."/>
            <person name="Mori T."/>
            <person name="Ruckert C."/>
            <person name="Uria A.R."/>
            <person name="Helf M.J."/>
            <person name="Takada K."/>
            <person name="Gernert C."/>
            <person name="Steffens U.A."/>
            <person name="Heycke N."/>
            <person name="Schmitt S."/>
            <person name="Rinke C."/>
            <person name="Helfrich E.J."/>
            <person name="Brachmann A.O."/>
            <person name="Gurgui C."/>
            <person name="Wakimoto T."/>
            <person name="Kracht M."/>
            <person name="Crusemann M."/>
            <person name="Hentschel U."/>
            <person name="Abe I."/>
            <person name="Matsunaga S."/>
            <person name="Kalinowski J."/>
            <person name="Takeyama H."/>
            <person name="Piel J."/>
        </authorList>
    </citation>
    <scope>NUCLEOTIDE SEQUENCE [LARGE SCALE GENOMIC DNA]</scope>
    <source>
        <strain evidence="20">TSY2</strain>
    </source>
</reference>
<keyword evidence="20" id="KW-1185">Reference proteome</keyword>
<keyword evidence="12" id="KW-0411">Iron-sulfur</keyword>
<accession>W4M737</accession>
<evidence type="ECO:0000256" key="2">
    <source>
        <dbReference type="ARBA" id="ARBA00001966"/>
    </source>
</evidence>
<dbReference type="InterPro" id="IPR006657">
    <property type="entry name" value="MoPterin_dinucl-bd_dom"/>
</dbReference>
<evidence type="ECO:0000256" key="14">
    <source>
        <dbReference type="ARBA" id="ARBA00052176"/>
    </source>
</evidence>
<keyword evidence="9" id="KW-0249">Electron transport</keyword>
<sequence>MAMFRALDRGDIKTMWIQVTNPFVSMPNLNRYRAGAEKDDRFIVVSEVYPTPTAEVADVVLPSAMWIEREGMFGNSERRTQHWRQMVAPPANCLPDDWQIIEVAKRMGYGQLFPYDRETYVKEMYEEYRQFTLGTGKDVAAYEDLLGTRGLRWPVVNGKETQWRYVEGSDPYVKAGEGIKFYKNKADDERAVVWYRPYEPPPEMPDAQYPFWLNTGRILEHWHTGSMTRRLPALHRAAPRAYVEIHPDDARSLGIQDGDPVKLTSRRGTLTLPYNTHGKGKVSKGTVFVAFFDEAKLINQLTLDAYCPISAEPDYKRCAVQVERAPRSA</sequence>
<comment type="catalytic activity">
    <reaction evidence="14">
        <text>2 Fe(II)-[cytochrome] + nitrate + 2 H(+) = 2 Fe(III)-[cytochrome] + nitrite + H2O</text>
        <dbReference type="Rhea" id="RHEA:12909"/>
        <dbReference type="Rhea" id="RHEA-COMP:11777"/>
        <dbReference type="Rhea" id="RHEA-COMP:11778"/>
        <dbReference type="ChEBI" id="CHEBI:15377"/>
        <dbReference type="ChEBI" id="CHEBI:15378"/>
        <dbReference type="ChEBI" id="CHEBI:16301"/>
        <dbReference type="ChEBI" id="CHEBI:17632"/>
        <dbReference type="ChEBI" id="CHEBI:29033"/>
        <dbReference type="ChEBI" id="CHEBI:29034"/>
        <dbReference type="EC" id="1.9.6.1"/>
    </reaction>
</comment>
<proteinExistence type="inferred from homology"/>
<dbReference type="InterPro" id="IPR050123">
    <property type="entry name" value="Prok_molybdopt-oxidoreductase"/>
</dbReference>
<dbReference type="GO" id="GO:0045333">
    <property type="term" value="P:cellular respiration"/>
    <property type="evidence" value="ECO:0007669"/>
    <property type="project" value="UniProtKB-ARBA"/>
</dbReference>
<dbReference type="GO" id="GO:0043546">
    <property type="term" value="F:molybdopterin cofactor binding"/>
    <property type="evidence" value="ECO:0007669"/>
    <property type="project" value="InterPro"/>
</dbReference>
<dbReference type="Pfam" id="PF01568">
    <property type="entry name" value="Molydop_binding"/>
    <property type="match status" value="1"/>
</dbReference>
<evidence type="ECO:0000256" key="8">
    <source>
        <dbReference type="ARBA" id="ARBA00022764"/>
    </source>
</evidence>
<dbReference type="GO" id="GO:0050140">
    <property type="term" value="F:nitrate reductase (cytochrome) activity"/>
    <property type="evidence" value="ECO:0007669"/>
    <property type="project" value="UniProtKB-EC"/>
</dbReference>
<comment type="cofactor">
    <cofactor evidence="1">
        <name>Mo-bis(molybdopterin guanine dinucleotide)</name>
        <dbReference type="ChEBI" id="CHEBI:60539"/>
    </cofactor>
</comment>
<keyword evidence="13" id="KW-0534">Nitrate assimilation</keyword>
<dbReference type="SUPFAM" id="SSF53706">
    <property type="entry name" value="Formate dehydrogenase/DMSO reductase, domains 1-3"/>
    <property type="match status" value="1"/>
</dbReference>
<dbReference type="InterPro" id="IPR041957">
    <property type="entry name" value="CT_Nitrate-R-NapA-like"/>
</dbReference>
<dbReference type="EC" id="1.9.6.1" evidence="16"/>
<evidence type="ECO:0000256" key="4">
    <source>
        <dbReference type="ARBA" id="ARBA00022485"/>
    </source>
</evidence>
<dbReference type="EMBL" id="AZHX01000949">
    <property type="protein sequence ID" value="ETX05442.1"/>
    <property type="molecule type" value="Genomic_DNA"/>
</dbReference>
<keyword evidence="6" id="KW-0479">Metal-binding</keyword>
<dbReference type="AlphaFoldDB" id="W4M737"/>
<keyword evidence="10" id="KW-0560">Oxidoreductase</keyword>